<keyword evidence="6" id="KW-0175">Coiled coil</keyword>
<dbReference type="InterPro" id="IPR036388">
    <property type="entry name" value="WH-like_DNA-bd_sf"/>
</dbReference>
<feature type="domain" description="NB-ARC" evidence="7">
    <location>
        <begin position="184"/>
        <end position="353"/>
    </location>
</feature>
<dbReference type="PRINTS" id="PR00364">
    <property type="entry name" value="DISEASERSIST"/>
</dbReference>
<dbReference type="InterPro" id="IPR042197">
    <property type="entry name" value="Apaf_helical"/>
</dbReference>
<sequence length="1437" mass="163484">MEAIAVVGEAILSASLQGLFKKLTSNDLLKFAKEEQVFAELKKWERLLKKIHAVLEDAEEKQMTNGFVKIWLGDLRDLAYDMEDLLDEFTTEALQRKSMAKPHASTSKTRKFIPSCFTSLNPHIAIFKFRMESKIKEVTRRLKQLVSEKDDLELKEYGGAKSYERKERIPSTSVVNECHVYGREKDKEAILELLLRAEVSEDDLCVIPIIGMGGVGKTTLAQIAFNDEQVKKSFELKAWVCVSEEFDVVKITRAILQAITLESFDKEDLNLLQVRLKEKLSGKKFILVLDDVWNENYDLWDIVRRPFVTASPGSKIIVTTRNEGVASIMGNVPAYSLQVLEDDECLSLFLQHALGTRNFDSYPNLKLIGEEIVKRCKGLPLAAKAIGGLLRRKQNCDEWEDILNSRIWDLPEERSVIFPALRLSYHHLPSHLKRCFAYCAIFPKDYEFNENELVLLWMAEGFLQQIKGKKQMEVLGLEYFGDLLSRSFFQQSSSNSSRFVMHDLIHDLAQSIAEDVCFSLEDRLESDKFVMNFEKVRYASFNHHRYDILQRFEVFYKMKNLRTFLALPALLASDSGWCYLPYKVLQDLLTRLQCLRILSLSGYRIKEIPDSISNLKHLRHLNISHCAVQCLPESVSALSNLQTLILRRCSKLSKLPAGTGNLINLRHLDITCTHNLLEMPLGIGKLTDLQFLPKFIVGTCGGLKIKELKDLLQLQKGLSITGLHHVVDVRDARVANLKQKQGLDELAFEWIDDFYDSRSKRNEMQVLNFLEPHQNLKRLTIKFYCGTEFPSWLGDSSFSNLTHLELCDCRKSTSLPSLGQLPTLQDLSIRGMNAVKYVGIEFYGDLSPSFVYFPSLKILKFEDMQEWHEWSFHGVTEEGIYPNLLELTIKNCPKLNGNLPSHFLSLYSLHIFKCPSLTGPLISLPSLRELNIRECNEVVPKILTDLTLLTTLRIGRISRFTSLPNVLIQSLESLEILEIQDCHEMISLWQERASVERLASLRRLEIHNCSQLVSLENEESLPCSLEVVNLVNGGALEKLPNGLHMLTCLRSLSIRRCARLISVAETCLPSSLKHLQLINCDTLMSLPLGVTVLMHANKSNQCLLEELEIQSCPSLKSFPKGKLPSTLKSLAIRDCRNLLSLPEGIMCIDNDVNPMPLLEELTVSGCSSLTTFPAGVFPSRLKTFHVWDFNQLESLSRWMFRSNMLLECISIWNCPILKILELEYHASLMHLSELEISCCPSLKSLGSSFSIPNLKSLKIEDCLTLKSLPNQMHNLKSLESLIILDCPSLTSFPDGGLPHNLTKLEIWNCENLKQPMSDWGVHRLTSLQCFHLVGTSPPEMSSFPDEGGLLLPTSLNFLFLERVQNLESLSRGIQELTSLVQLWIINCPNVWSLPKEGLPPTLGQLYIGNCPLLKRRCSKEKGEYWPIIAHIPHMVID</sequence>
<dbReference type="Gene3D" id="1.20.5.4130">
    <property type="match status" value="1"/>
</dbReference>
<name>A0A6A6N7Q7_HEVBR</name>
<evidence type="ECO:0000313" key="12">
    <source>
        <dbReference type="Proteomes" id="UP000467840"/>
    </source>
</evidence>
<evidence type="ECO:0000256" key="4">
    <source>
        <dbReference type="ARBA" id="ARBA00022821"/>
    </source>
</evidence>
<dbReference type="PANTHER" id="PTHR36766">
    <property type="entry name" value="PLANT BROAD-SPECTRUM MILDEW RESISTANCE PROTEIN RPW8"/>
    <property type="match status" value="1"/>
</dbReference>
<proteinExistence type="predicted"/>
<organism evidence="11 12">
    <name type="scientific">Hevea brasiliensis</name>
    <name type="common">Para rubber tree</name>
    <name type="synonym">Siphonia brasiliensis</name>
    <dbReference type="NCBI Taxonomy" id="3981"/>
    <lineage>
        <taxon>Eukaryota</taxon>
        <taxon>Viridiplantae</taxon>
        <taxon>Streptophyta</taxon>
        <taxon>Embryophyta</taxon>
        <taxon>Tracheophyta</taxon>
        <taxon>Spermatophyta</taxon>
        <taxon>Magnoliopsida</taxon>
        <taxon>eudicotyledons</taxon>
        <taxon>Gunneridae</taxon>
        <taxon>Pentapetalae</taxon>
        <taxon>rosids</taxon>
        <taxon>fabids</taxon>
        <taxon>Malpighiales</taxon>
        <taxon>Euphorbiaceae</taxon>
        <taxon>Crotonoideae</taxon>
        <taxon>Micrandreae</taxon>
        <taxon>Hevea</taxon>
    </lineage>
</organism>
<evidence type="ECO:0000256" key="1">
    <source>
        <dbReference type="ARBA" id="ARBA00022614"/>
    </source>
</evidence>
<keyword evidence="5" id="KW-0067">ATP-binding</keyword>
<dbReference type="Pfam" id="PF18052">
    <property type="entry name" value="Rx_N"/>
    <property type="match status" value="1"/>
</dbReference>
<dbReference type="InterPro" id="IPR032675">
    <property type="entry name" value="LRR_dom_sf"/>
</dbReference>
<feature type="domain" description="Disease resistance N-terminal" evidence="8">
    <location>
        <begin position="12"/>
        <end position="103"/>
    </location>
</feature>
<dbReference type="InterPro" id="IPR056789">
    <property type="entry name" value="LRR_R13L1-DRL21"/>
</dbReference>
<evidence type="ECO:0008006" key="13">
    <source>
        <dbReference type="Google" id="ProtNLM"/>
    </source>
</evidence>
<dbReference type="Gene3D" id="3.80.10.10">
    <property type="entry name" value="Ribonuclease Inhibitor"/>
    <property type="match status" value="5"/>
</dbReference>
<dbReference type="GO" id="GO:0051707">
    <property type="term" value="P:response to other organism"/>
    <property type="evidence" value="ECO:0007669"/>
    <property type="project" value="UniProtKB-ARBA"/>
</dbReference>
<dbReference type="InterPro" id="IPR002182">
    <property type="entry name" value="NB-ARC"/>
</dbReference>
<feature type="domain" description="R13L1/DRL21-like LRR repeat region" evidence="10">
    <location>
        <begin position="705"/>
        <end position="832"/>
    </location>
</feature>
<keyword evidence="12" id="KW-1185">Reference proteome</keyword>
<dbReference type="Pfam" id="PF23559">
    <property type="entry name" value="WHD_DRP"/>
    <property type="match status" value="1"/>
</dbReference>
<dbReference type="InterPro" id="IPR058922">
    <property type="entry name" value="WHD_DRP"/>
</dbReference>
<dbReference type="InterPro" id="IPR027417">
    <property type="entry name" value="P-loop_NTPase"/>
</dbReference>
<dbReference type="Gene3D" id="3.40.50.300">
    <property type="entry name" value="P-loop containing nucleotide triphosphate hydrolases"/>
    <property type="match status" value="1"/>
</dbReference>
<evidence type="ECO:0000259" key="10">
    <source>
        <dbReference type="Pfam" id="PF25019"/>
    </source>
</evidence>
<protein>
    <recommendedName>
        <fullName evidence="13">Disease resistance RPP13-like protein 1</fullName>
    </recommendedName>
</protein>
<feature type="domain" description="Disease resistance protein winged helix" evidence="9">
    <location>
        <begin position="441"/>
        <end position="509"/>
    </location>
</feature>
<dbReference type="GO" id="GO:0043531">
    <property type="term" value="F:ADP binding"/>
    <property type="evidence" value="ECO:0007669"/>
    <property type="project" value="InterPro"/>
</dbReference>
<dbReference type="GO" id="GO:0005524">
    <property type="term" value="F:ATP binding"/>
    <property type="evidence" value="ECO:0007669"/>
    <property type="project" value="UniProtKB-KW"/>
</dbReference>
<evidence type="ECO:0000259" key="7">
    <source>
        <dbReference type="Pfam" id="PF00931"/>
    </source>
</evidence>
<dbReference type="FunFam" id="1.10.10.10:FF:000322">
    <property type="entry name" value="Probable disease resistance protein At1g63360"/>
    <property type="match status" value="1"/>
</dbReference>
<dbReference type="Pfam" id="PF00931">
    <property type="entry name" value="NB-ARC"/>
    <property type="match status" value="1"/>
</dbReference>
<evidence type="ECO:0000259" key="8">
    <source>
        <dbReference type="Pfam" id="PF18052"/>
    </source>
</evidence>
<evidence type="ECO:0000256" key="6">
    <source>
        <dbReference type="SAM" id="Coils"/>
    </source>
</evidence>
<keyword evidence="3" id="KW-0547">Nucleotide-binding</keyword>
<dbReference type="Gene3D" id="1.10.8.430">
    <property type="entry name" value="Helical domain of apoptotic protease-activating factors"/>
    <property type="match status" value="1"/>
</dbReference>
<dbReference type="SUPFAM" id="SSF52058">
    <property type="entry name" value="L domain-like"/>
    <property type="match status" value="3"/>
</dbReference>
<accession>A0A6A6N7Q7</accession>
<dbReference type="Gene3D" id="1.10.10.10">
    <property type="entry name" value="Winged helix-like DNA-binding domain superfamily/Winged helix DNA-binding domain"/>
    <property type="match status" value="1"/>
</dbReference>
<dbReference type="GO" id="GO:0006952">
    <property type="term" value="P:defense response"/>
    <property type="evidence" value="ECO:0007669"/>
    <property type="project" value="UniProtKB-KW"/>
</dbReference>
<dbReference type="Pfam" id="PF25019">
    <property type="entry name" value="LRR_R13L1-DRL21"/>
    <property type="match status" value="1"/>
</dbReference>
<dbReference type="SUPFAM" id="SSF52540">
    <property type="entry name" value="P-loop containing nucleoside triphosphate hydrolases"/>
    <property type="match status" value="1"/>
</dbReference>
<evidence type="ECO:0000313" key="11">
    <source>
        <dbReference type="EMBL" id="KAF2320523.1"/>
    </source>
</evidence>
<evidence type="ECO:0000256" key="3">
    <source>
        <dbReference type="ARBA" id="ARBA00022741"/>
    </source>
</evidence>
<dbReference type="FunFam" id="3.40.50.300:FF:001091">
    <property type="entry name" value="Probable disease resistance protein At1g61300"/>
    <property type="match status" value="1"/>
</dbReference>
<dbReference type="Proteomes" id="UP000467840">
    <property type="component" value="Chromosome 10"/>
</dbReference>
<gene>
    <name evidence="11" type="ORF">GH714_027979</name>
</gene>
<evidence type="ECO:0000259" key="9">
    <source>
        <dbReference type="Pfam" id="PF23559"/>
    </source>
</evidence>
<dbReference type="InterPro" id="IPR041118">
    <property type="entry name" value="Rx_N"/>
</dbReference>
<keyword evidence="1" id="KW-0433">Leucine-rich repeat</keyword>
<evidence type="ECO:0000256" key="2">
    <source>
        <dbReference type="ARBA" id="ARBA00022737"/>
    </source>
</evidence>
<keyword evidence="4" id="KW-0611">Plant defense</keyword>
<reference evidence="11 12" key="1">
    <citation type="journal article" date="2020" name="Mol. Plant">
        <title>The Chromosome-Based Rubber Tree Genome Provides New Insights into Spurge Genome Evolution and Rubber Biosynthesis.</title>
        <authorList>
            <person name="Liu J."/>
            <person name="Shi C."/>
            <person name="Shi C.C."/>
            <person name="Li W."/>
            <person name="Zhang Q.J."/>
            <person name="Zhang Y."/>
            <person name="Li K."/>
            <person name="Lu H.F."/>
            <person name="Shi C."/>
            <person name="Zhu S.T."/>
            <person name="Xiao Z.Y."/>
            <person name="Nan H."/>
            <person name="Yue Y."/>
            <person name="Zhu X.G."/>
            <person name="Wu Y."/>
            <person name="Hong X.N."/>
            <person name="Fan G.Y."/>
            <person name="Tong Y."/>
            <person name="Zhang D."/>
            <person name="Mao C.L."/>
            <person name="Liu Y.L."/>
            <person name="Hao S.J."/>
            <person name="Liu W.Q."/>
            <person name="Lv M.Q."/>
            <person name="Zhang H.B."/>
            <person name="Liu Y."/>
            <person name="Hu-Tang G.R."/>
            <person name="Wang J.P."/>
            <person name="Wang J.H."/>
            <person name="Sun Y.H."/>
            <person name="Ni S.B."/>
            <person name="Chen W.B."/>
            <person name="Zhang X.C."/>
            <person name="Jiao Y.N."/>
            <person name="Eichler E.E."/>
            <person name="Li G.H."/>
            <person name="Liu X."/>
            <person name="Gao L.Z."/>
        </authorList>
    </citation>
    <scope>NUCLEOTIDE SEQUENCE [LARGE SCALE GENOMIC DNA]</scope>
    <source>
        <strain evidence="12">cv. GT1</strain>
        <tissue evidence="11">Leaf</tissue>
    </source>
</reference>
<dbReference type="EMBL" id="JAAGAX010000003">
    <property type="protein sequence ID" value="KAF2320523.1"/>
    <property type="molecule type" value="Genomic_DNA"/>
</dbReference>
<evidence type="ECO:0000256" key="5">
    <source>
        <dbReference type="ARBA" id="ARBA00022840"/>
    </source>
</evidence>
<dbReference type="PANTHER" id="PTHR36766:SF51">
    <property type="entry name" value="DISEASE RESISTANCE RPP13-LIKE PROTEIN 1"/>
    <property type="match status" value="1"/>
</dbReference>
<comment type="caution">
    <text evidence="11">The sequence shown here is derived from an EMBL/GenBank/DDBJ whole genome shotgun (WGS) entry which is preliminary data.</text>
</comment>
<feature type="coiled-coil region" evidence="6">
    <location>
        <begin position="128"/>
        <end position="155"/>
    </location>
</feature>
<keyword evidence="2" id="KW-0677">Repeat</keyword>